<dbReference type="EMBL" id="ML994679">
    <property type="protein sequence ID" value="KAF2178040.1"/>
    <property type="molecule type" value="Genomic_DNA"/>
</dbReference>
<feature type="transmembrane region" description="Helical" evidence="6">
    <location>
        <begin position="64"/>
        <end position="88"/>
    </location>
</feature>
<comment type="subcellular location">
    <subcellularLocation>
        <location evidence="1">Membrane</location>
        <topology evidence="1">Multi-pass membrane protein</topology>
    </subcellularLocation>
</comment>
<feature type="transmembrane region" description="Helical" evidence="6">
    <location>
        <begin position="221"/>
        <end position="242"/>
    </location>
</feature>
<feature type="transmembrane region" description="Helical" evidence="6">
    <location>
        <begin position="109"/>
        <end position="140"/>
    </location>
</feature>
<dbReference type="InterPro" id="IPR002293">
    <property type="entry name" value="AA/rel_permease1"/>
</dbReference>
<feature type="transmembrane region" description="Helical" evidence="6">
    <location>
        <begin position="482"/>
        <end position="501"/>
    </location>
</feature>
<feature type="transmembrane region" description="Helical" evidence="6">
    <location>
        <begin position="182"/>
        <end position="201"/>
    </location>
</feature>
<dbReference type="Gene3D" id="1.20.1740.10">
    <property type="entry name" value="Amino acid/polyamine transporter I"/>
    <property type="match status" value="1"/>
</dbReference>
<dbReference type="AlphaFoldDB" id="A0A6A6DJD2"/>
<name>A0A6A6DJD2_9PEZI</name>
<evidence type="ECO:0000256" key="2">
    <source>
        <dbReference type="ARBA" id="ARBA00022448"/>
    </source>
</evidence>
<reference evidence="7" key="1">
    <citation type="journal article" date="2020" name="Stud. Mycol.">
        <title>101 Dothideomycetes genomes: a test case for predicting lifestyles and emergence of pathogens.</title>
        <authorList>
            <person name="Haridas S."/>
            <person name="Albert R."/>
            <person name="Binder M."/>
            <person name="Bloem J."/>
            <person name="Labutti K."/>
            <person name="Salamov A."/>
            <person name="Andreopoulos B."/>
            <person name="Baker S."/>
            <person name="Barry K."/>
            <person name="Bills G."/>
            <person name="Bluhm B."/>
            <person name="Cannon C."/>
            <person name="Castanera R."/>
            <person name="Culley D."/>
            <person name="Daum C."/>
            <person name="Ezra D."/>
            <person name="Gonzalez J."/>
            <person name="Henrissat B."/>
            <person name="Kuo A."/>
            <person name="Liang C."/>
            <person name="Lipzen A."/>
            <person name="Lutzoni F."/>
            <person name="Magnuson J."/>
            <person name="Mondo S."/>
            <person name="Nolan M."/>
            <person name="Ohm R."/>
            <person name="Pangilinan J."/>
            <person name="Park H.-J."/>
            <person name="Ramirez L."/>
            <person name="Alfaro M."/>
            <person name="Sun H."/>
            <person name="Tritt A."/>
            <person name="Yoshinaga Y."/>
            <person name="Zwiers L.-H."/>
            <person name="Turgeon B."/>
            <person name="Goodwin S."/>
            <person name="Spatafora J."/>
            <person name="Crous P."/>
            <person name="Grigoriev I."/>
        </authorList>
    </citation>
    <scope>NUCLEOTIDE SEQUENCE</scope>
    <source>
        <strain evidence="7">CBS 207.26</strain>
    </source>
</reference>
<proteinExistence type="predicted"/>
<evidence type="ECO:0000256" key="6">
    <source>
        <dbReference type="SAM" id="Phobius"/>
    </source>
</evidence>
<gene>
    <name evidence="7" type="ORF">K469DRAFT_732114</name>
</gene>
<dbReference type="Pfam" id="PF13520">
    <property type="entry name" value="AA_permease_2"/>
    <property type="match status" value="1"/>
</dbReference>
<evidence type="ECO:0000256" key="3">
    <source>
        <dbReference type="ARBA" id="ARBA00022692"/>
    </source>
</evidence>
<organism evidence="7 8">
    <name type="scientific">Zopfia rhizophila CBS 207.26</name>
    <dbReference type="NCBI Taxonomy" id="1314779"/>
    <lineage>
        <taxon>Eukaryota</taxon>
        <taxon>Fungi</taxon>
        <taxon>Dikarya</taxon>
        <taxon>Ascomycota</taxon>
        <taxon>Pezizomycotina</taxon>
        <taxon>Dothideomycetes</taxon>
        <taxon>Dothideomycetes incertae sedis</taxon>
        <taxon>Zopfiaceae</taxon>
        <taxon>Zopfia</taxon>
    </lineage>
</organism>
<dbReference type="OrthoDB" id="3257095at2759"/>
<keyword evidence="3 6" id="KW-0812">Transmembrane</keyword>
<feature type="transmembrane region" description="Helical" evidence="6">
    <location>
        <begin position="27"/>
        <end position="44"/>
    </location>
</feature>
<evidence type="ECO:0000313" key="8">
    <source>
        <dbReference type="Proteomes" id="UP000800200"/>
    </source>
</evidence>
<keyword evidence="8" id="KW-1185">Reference proteome</keyword>
<feature type="transmembrane region" description="Helical" evidence="6">
    <location>
        <begin position="316"/>
        <end position="338"/>
    </location>
</feature>
<dbReference type="GO" id="GO:0022857">
    <property type="term" value="F:transmembrane transporter activity"/>
    <property type="evidence" value="ECO:0007669"/>
    <property type="project" value="InterPro"/>
</dbReference>
<feature type="transmembrane region" description="Helical" evidence="6">
    <location>
        <begin position="398"/>
        <end position="416"/>
    </location>
</feature>
<evidence type="ECO:0000256" key="1">
    <source>
        <dbReference type="ARBA" id="ARBA00004141"/>
    </source>
</evidence>
<evidence type="ECO:0000313" key="7">
    <source>
        <dbReference type="EMBL" id="KAF2178040.1"/>
    </source>
</evidence>
<dbReference type="PANTHER" id="PTHR45649:SF1">
    <property type="entry name" value="TRANSPORTER, PUTATIVE (EUROFUNG)-RELATED"/>
    <property type="match status" value="1"/>
</dbReference>
<dbReference type="PANTHER" id="PTHR45649">
    <property type="entry name" value="AMINO-ACID PERMEASE BAT1"/>
    <property type="match status" value="1"/>
</dbReference>
<dbReference type="GO" id="GO:0016020">
    <property type="term" value="C:membrane"/>
    <property type="evidence" value="ECO:0007669"/>
    <property type="project" value="UniProtKB-SubCell"/>
</dbReference>
<evidence type="ECO:0000256" key="5">
    <source>
        <dbReference type="ARBA" id="ARBA00023136"/>
    </source>
</evidence>
<feature type="transmembrane region" description="Helical" evidence="6">
    <location>
        <begin position="368"/>
        <end position="392"/>
    </location>
</feature>
<feature type="transmembrane region" description="Helical" evidence="6">
    <location>
        <begin position="262"/>
        <end position="283"/>
    </location>
</feature>
<accession>A0A6A6DJD2</accession>
<dbReference type="PIRSF" id="PIRSF006060">
    <property type="entry name" value="AA_transporter"/>
    <property type="match status" value="1"/>
</dbReference>
<evidence type="ECO:0000256" key="4">
    <source>
        <dbReference type="ARBA" id="ARBA00022989"/>
    </source>
</evidence>
<feature type="transmembrane region" description="Helical" evidence="6">
    <location>
        <begin position="449"/>
        <end position="470"/>
    </location>
</feature>
<keyword evidence="2" id="KW-0813">Transport</keyword>
<protein>
    <submittedName>
        <fullName evidence="7">Amino acid transporter</fullName>
    </submittedName>
</protein>
<keyword evidence="5 6" id="KW-0472">Membrane</keyword>
<keyword evidence="4 6" id="KW-1133">Transmembrane helix</keyword>
<sequence>MTGSGAGSITDDQHLARLGKRPVLKRSFGFMSMLGFSCTVLITWEGILMTSVQGLMNGGPAGVIWGYLVVWLGTLSTFATIAELASMAPTAAGQYHWVAMLAPSSCRNFLSYITAWVTFSGWQAVAASAAYLIATIIQGIAALTHPEYALKAWHGLLICWTLVAFSVLINSTGGRILARFEGLVLILHLVGFFAVLIPLVYFGHHSSPSFVFTTFLNGGDWSTQTLSFFVGLPASVFALIGADSAVHMSEEIQSAATIVPQALIYSLLINGILGWAMVIAMIFCMGDPNEALNAQATVIHPFLHIFHQAVKSTTGAALMASIVVVLGAASTVGCYASASRMLWSFSRDKGPPLSGIVVKLAPSTSIPIYAVFVTLIISMLLSLITLGSSVAFTQIGSLSTAGLYASYLLVCSLLLWRRVTGSIKPASNETSVVGPDNLYWGPWRLSEPLGTLSNGFACVYLLLLWFWCFWPPASSVRPETMNFSSLVFGSVVLFSILWYVVRARHTFRGPLREVNPSDIPY</sequence>
<dbReference type="Proteomes" id="UP000800200">
    <property type="component" value="Unassembled WGS sequence"/>
</dbReference>
<feature type="transmembrane region" description="Helical" evidence="6">
    <location>
        <begin position="152"/>
        <end position="170"/>
    </location>
</feature>